<dbReference type="EMBL" id="CACRTG010000046">
    <property type="protein sequence ID" value="VYT39501.1"/>
    <property type="molecule type" value="Genomic_DNA"/>
</dbReference>
<organism evidence="1">
    <name type="scientific">[Clostridium] nexile</name>
    <dbReference type="NCBI Taxonomy" id="29361"/>
    <lineage>
        <taxon>Bacteria</taxon>
        <taxon>Bacillati</taxon>
        <taxon>Bacillota</taxon>
        <taxon>Clostridia</taxon>
        <taxon>Lachnospirales</taxon>
        <taxon>Lachnospiraceae</taxon>
        <taxon>Tyzzerella</taxon>
    </lineage>
</organism>
<reference evidence="1" key="1">
    <citation type="submission" date="2019-11" db="EMBL/GenBank/DDBJ databases">
        <authorList>
            <person name="Feng L."/>
        </authorList>
    </citation>
    <scope>NUCLEOTIDE SEQUENCE</scope>
    <source>
        <strain evidence="1">CnexileLFYP112</strain>
    </source>
</reference>
<protein>
    <submittedName>
        <fullName evidence="1">Uncharacterized protein</fullName>
    </submittedName>
</protein>
<proteinExistence type="predicted"/>
<gene>
    <name evidence="1" type="ORF">CNLFYP112_00857</name>
</gene>
<dbReference type="AlphaFoldDB" id="A0A6N2WEN0"/>
<accession>A0A6N2WEN0</accession>
<name>A0A6N2WEN0_9FIRM</name>
<sequence>MFFKCPYGRDLIVKFLGNCDNITYQQGMDQVFGRSVRSGQQDSRT</sequence>
<evidence type="ECO:0000313" key="1">
    <source>
        <dbReference type="EMBL" id="VYT39501.1"/>
    </source>
</evidence>